<feature type="domain" description="RAP" evidence="3">
    <location>
        <begin position="615"/>
        <end position="672"/>
    </location>
</feature>
<keyword evidence="4" id="KW-1185">Reference proteome</keyword>
<keyword evidence="2" id="KW-0496">Mitochondrion</keyword>
<dbReference type="GO" id="GO:0044528">
    <property type="term" value="P:regulation of mitochondrial mRNA stability"/>
    <property type="evidence" value="ECO:0007669"/>
    <property type="project" value="InterPro"/>
</dbReference>
<organism evidence="4 5">
    <name type="scientific">Pogona vitticeps</name>
    <name type="common">central bearded dragon</name>
    <dbReference type="NCBI Taxonomy" id="103695"/>
    <lineage>
        <taxon>Eukaryota</taxon>
        <taxon>Metazoa</taxon>
        <taxon>Chordata</taxon>
        <taxon>Craniata</taxon>
        <taxon>Vertebrata</taxon>
        <taxon>Euteleostomi</taxon>
        <taxon>Lepidosauria</taxon>
        <taxon>Squamata</taxon>
        <taxon>Bifurcata</taxon>
        <taxon>Unidentata</taxon>
        <taxon>Episquamata</taxon>
        <taxon>Toxicofera</taxon>
        <taxon>Iguania</taxon>
        <taxon>Acrodonta</taxon>
        <taxon>Agamidae</taxon>
        <taxon>Amphibolurinae</taxon>
        <taxon>Pogona</taxon>
    </lineage>
</organism>
<dbReference type="RefSeq" id="XP_020636391.2">
    <property type="nucleotide sequence ID" value="XM_020780732.2"/>
</dbReference>
<dbReference type="AlphaFoldDB" id="A0A6J0SJ62"/>
<name>A0A6J0SJ62_9SAUR</name>
<evidence type="ECO:0000313" key="5">
    <source>
        <dbReference type="RefSeq" id="XP_020636391.2"/>
    </source>
</evidence>
<dbReference type="GO" id="GO:0016301">
    <property type="term" value="F:kinase activity"/>
    <property type="evidence" value="ECO:0007669"/>
    <property type="project" value="UniProtKB-KW"/>
</dbReference>
<comment type="subcellular location">
    <subcellularLocation>
        <location evidence="1">Mitochondrion</location>
    </subcellularLocation>
</comment>
<dbReference type="RefSeq" id="XP_072834361.1">
    <property type="nucleotide sequence ID" value="XM_072978260.1"/>
</dbReference>
<dbReference type="InParanoid" id="A0A6J0SJ62"/>
<evidence type="ECO:0000259" key="3">
    <source>
        <dbReference type="PROSITE" id="PS51286"/>
    </source>
</evidence>
<dbReference type="CTD" id="22868"/>
<dbReference type="PROSITE" id="PS51286">
    <property type="entry name" value="RAP"/>
    <property type="match status" value="1"/>
</dbReference>
<gene>
    <name evidence="5 6" type="primary">FASTKD2</name>
</gene>
<dbReference type="GO" id="GO:0003723">
    <property type="term" value="F:RNA binding"/>
    <property type="evidence" value="ECO:0007669"/>
    <property type="project" value="TreeGrafter"/>
</dbReference>
<proteinExistence type="predicted"/>
<keyword evidence="5 6" id="KW-0808">Transferase</keyword>
<dbReference type="GO" id="GO:0000963">
    <property type="term" value="P:mitochondrial RNA processing"/>
    <property type="evidence" value="ECO:0007669"/>
    <property type="project" value="TreeGrafter"/>
</dbReference>
<dbReference type="InterPro" id="IPR050870">
    <property type="entry name" value="FAST_kinase"/>
</dbReference>
<accession>A0A6J0SJ62</accession>
<evidence type="ECO:0000313" key="4">
    <source>
        <dbReference type="Proteomes" id="UP001652642"/>
    </source>
</evidence>
<dbReference type="GeneID" id="110072403"/>
<evidence type="ECO:0000256" key="1">
    <source>
        <dbReference type="ARBA" id="ARBA00004173"/>
    </source>
</evidence>
<dbReference type="Pfam" id="PF08373">
    <property type="entry name" value="RAP"/>
    <property type="match status" value="1"/>
</dbReference>
<protein>
    <submittedName>
        <fullName evidence="5 6">FAST kinase domain-containing protein 2, mitochondrial</fullName>
    </submittedName>
</protein>
<dbReference type="Pfam" id="PF08368">
    <property type="entry name" value="FAST_2"/>
    <property type="match status" value="1"/>
</dbReference>
<dbReference type="OrthoDB" id="9369505at2759"/>
<dbReference type="InterPro" id="IPR013584">
    <property type="entry name" value="RAP"/>
</dbReference>
<dbReference type="InterPro" id="IPR013579">
    <property type="entry name" value="FAST_2"/>
</dbReference>
<dbReference type="SMART" id="SM00952">
    <property type="entry name" value="RAP"/>
    <property type="match status" value="1"/>
</dbReference>
<dbReference type="PANTHER" id="PTHR21228">
    <property type="entry name" value="FAST LEU-RICH DOMAIN-CONTAINING"/>
    <property type="match status" value="1"/>
</dbReference>
<evidence type="ECO:0000256" key="2">
    <source>
        <dbReference type="ARBA" id="ARBA00023128"/>
    </source>
</evidence>
<reference evidence="4 5" key="1">
    <citation type="submission" date="2025-05" db="UniProtKB">
        <authorList>
            <consortium name="RefSeq"/>
        </authorList>
    </citation>
    <scope>NUCLEOTIDE SEQUENCE [LARGE SCALE GENOMIC DNA]</scope>
</reference>
<dbReference type="GO" id="GO:0005759">
    <property type="term" value="C:mitochondrial matrix"/>
    <property type="evidence" value="ECO:0007669"/>
    <property type="project" value="TreeGrafter"/>
</dbReference>
<dbReference type="InterPro" id="IPR010622">
    <property type="entry name" value="FAST_Leu-rich"/>
</dbReference>
<dbReference type="Proteomes" id="UP001652642">
    <property type="component" value="Chromosome 1"/>
</dbReference>
<keyword evidence="5 6" id="KW-0418">Kinase</keyword>
<dbReference type="GO" id="GO:0035770">
    <property type="term" value="C:ribonucleoprotein granule"/>
    <property type="evidence" value="ECO:0007669"/>
    <property type="project" value="TreeGrafter"/>
</dbReference>
<dbReference type="Pfam" id="PF06743">
    <property type="entry name" value="FAST_1"/>
    <property type="match status" value="1"/>
</dbReference>
<evidence type="ECO:0000313" key="6">
    <source>
        <dbReference type="RefSeq" id="XP_072834361.1"/>
    </source>
</evidence>
<dbReference type="FunCoup" id="A0A6J0SJ62">
    <property type="interactions" value="280"/>
</dbReference>
<dbReference type="KEGG" id="pvt:110072403"/>
<sequence length="689" mass="78660">MNKKLDYFIWTLRRMQACLYSGSPVFRAASRTFVSGINGHKRPPRSICLEQFQLFANPSWQQSSLRYSSEDVQAINRESVNSNDEKTANYLREAYVQSPEPMTIIDAQPPDFLAEPQQGSSETEGIENENTSQQFFTDLEMCSSPCDVLDLVSKSSFSQKYVSTCFRRMWMLVKGFSKKQRIYEKDLMFEHPNFSQLCQTLIQEAKFLQREHLVYSFIAVVRLGIPEDTLLVQTLVRVCQERLNEFNDKCLSVLANTLKDMEKTKNVEALRFGLQLLVEQQLSQTSDVFILQSYMKCIGKDGPLMLKRKLENKIYDQIDRFTVANAQHMFTTLAEMNYHSLPILSACSKKVIENIQGTPFNKMLQVLMSCSKLQYYDDALCSAIGDYAASVLYMLDVRQVVLLLLAFKAFPFRPVNLMDMFAEKLMSHPESLSMTDILFVLESYCFLNHFPKDQKEKFLEILNTVLNTYLSTLPNKKLLRAVFAFCIAGYVPQAAVDRLLQAEILHDLISDEQKAEVHKKKLHTINVCLQLDGNASTEHAALSSLALPPQPPVTIPVVQNVLDTLLGDPSLYQPNVVVSHGYSIDFQILMDADRKTVVPNTQKDHLTDDPNIKRIALLCPHVNAFCMGSTHPLGFLAMKMRHLRLLGYQVILVYYPAFQKMKPNEALEFLKEKIFSEEGSSELKIQSDC</sequence>
<dbReference type="PANTHER" id="PTHR21228:SF1">
    <property type="entry name" value="FAST KINASE DOMAIN-CONTAINING PROTEIN 2, MITOCHONDRIAL"/>
    <property type="match status" value="1"/>
</dbReference>